<dbReference type="EMBL" id="SDMP01000013">
    <property type="protein sequence ID" value="RYR18328.1"/>
    <property type="molecule type" value="Genomic_DNA"/>
</dbReference>
<reference evidence="1 2" key="1">
    <citation type="submission" date="2019-01" db="EMBL/GenBank/DDBJ databases">
        <title>Sequencing of cultivated peanut Arachis hypogaea provides insights into genome evolution and oil improvement.</title>
        <authorList>
            <person name="Chen X."/>
        </authorList>
    </citation>
    <scope>NUCLEOTIDE SEQUENCE [LARGE SCALE GENOMIC DNA]</scope>
    <source>
        <strain evidence="2">cv. Fuhuasheng</strain>
        <tissue evidence="1">Leaves</tissue>
    </source>
</reference>
<evidence type="ECO:0000313" key="1">
    <source>
        <dbReference type="EMBL" id="RYR18328.1"/>
    </source>
</evidence>
<name>A0A444ZVW8_ARAHY</name>
<accession>A0A444ZVW8</accession>
<protein>
    <submittedName>
        <fullName evidence="1">Uncharacterized protein</fullName>
    </submittedName>
</protein>
<dbReference type="AlphaFoldDB" id="A0A444ZVW8"/>
<organism evidence="1 2">
    <name type="scientific">Arachis hypogaea</name>
    <name type="common">Peanut</name>
    <dbReference type="NCBI Taxonomy" id="3818"/>
    <lineage>
        <taxon>Eukaryota</taxon>
        <taxon>Viridiplantae</taxon>
        <taxon>Streptophyta</taxon>
        <taxon>Embryophyta</taxon>
        <taxon>Tracheophyta</taxon>
        <taxon>Spermatophyta</taxon>
        <taxon>Magnoliopsida</taxon>
        <taxon>eudicotyledons</taxon>
        <taxon>Gunneridae</taxon>
        <taxon>Pentapetalae</taxon>
        <taxon>rosids</taxon>
        <taxon>fabids</taxon>
        <taxon>Fabales</taxon>
        <taxon>Fabaceae</taxon>
        <taxon>Papilionoideae</taxon>
        <taxon>50 kb inversion clade</taxon>
        <taxon>dalbergioids sensu lato</taxon>
        <taxon>Dalbergieae</taxon>
        <taxon>Pterocarpus clade</taxon>
        <taxon>Arachis</taxon>
    </lineage>
</organism>
<sequence length="109" mass="11679">MAYANRTATLAQNVVTEIAIAATNSAPTYTAATQAKKIAKNPPAAAKDTRSDMTTAFMVAARKKSRKTSSPVSATEDNLMLNLALTETIVLPILTEARRTYPPPFSFSM</sequence>
<gene>
    <name evidence="1" type="ORF">Ahy_B03g062944</name>
</gene>
<evidence type="ECO:0000313" key="2">
    <source>
        <dbReference type="Proteomes" id="UP000289738"/>
    </source>
</evidence>
<dbReference type="Proteomes" id="UP000289738">
    <property type="component" value="Chromosome B03"/>
</dbReference>
<keyword evidence="2" id="KW-1185">Reference proteome</keyword>
<comment type="caution">
    <text evidence="1">The sequence shown here is derived from an EMBL/GenBank/DDBJ whole genome shotgun (WGS) entry which is preliminary data.</text>
</comment>
<proteinExistence type="predicted"/>